<dbReference type="InParanoid" id="A0A0C3NJW1"/>
<reference evidence="4" key="2">
    <citation type="submission" date="2015-01" db="EMBL/GenBank/DDBJ databases">
        <title>Evolutionary Origins and Diversification of the Mycorrhizal Mutualists.</title>
        <authorList>
            <consortium name="DOE Joint Genome Institute"/>
            <consortium name="Mycorrhizal Genomics Consortium"/>
            <person name="Kohler A."/>
            <person name="Kuo A."/>
            <person name="Nagy L.G."/>
            <person name="Floudas D."/>
            <person name="Copeland A."/>
            <person name="Barry K.W."/>
            <person name="Cichocki N."/>
            <person name="Veneault-Fourrey C."/>
            <person name="LaButti K."/>
            <person name="Lindquist E.A."/>
            <person name="Lipzen A."/>
            <person name="Lundell T."/>
            <person name="Morin E."/>
            <person name="Murat C."/>
            <person name="Riley R."/>
            <person name="Ohm R."/>
            <person name="Sun H."/>
            <person name="Tunlid A."/>
            <person name="Henrissat B."/>
            <person name="Grigoriev I.V."/>
            <person name="Hibbett D.S."/>
            <person name="Martin F."/>
        </authorList>
    </citation>
    <scope>NUCLEOTIDE SEQUENCE [LARGE SCALE GENOMIC DNA]</scope>
    <source>
        <strain evidence="4">Marx 270</strain>
    </source>
</reference>
<organism evidence="3 4">
    <name type="scientific">Pisolithus tinctorius Marx 270</name>
    <dbReference type="NCBI Taxonomy" id="870435"/>
    <lineage>
        <taxon>Eukaryota</taxon>
        <taxon>Fungi</taxon>
        <taxon>Dikarya</taxon>
        <taxon>Basidiomycota</taxon>
        <taxon>Agaricomycotina</taxon>
        <taxon>Agaricomycetes</taxon>
        <taxon>Agaricomycetidae</taxon>
        <taxon>Boletales</taxon>
        <taxon>Sclerodermatineae</taxon>
        <taxon>Pisolithaceae</taxon>
        <taxon>Pisolithus</taxon>
    </lineage>
</organism>
<feature type="transmembrane region" description="Helical" evidence="2">
    <location>
        <begin position="128"/>
        <end position="147"/>
    </location>
</feature>
<evidence type="ECO:0000313" key="3">
    <source>
        <dbReference type="EMBL" id="KIO01255.1"/>
    </source>
</evidence>
<evidence type="ECO:0008006" key="5">
    <source>
        <dbReference type="Google" id="ProtNLM"/>
    </source>
</evidence>
<dbReference type="AlphaFoldDB" id="A0A0C3NJW1"/>
<feature type="transmembrane region" description="Helical" evidence="2">
    <location>
        <begin position="86"/>
        <end position="107"/>
    </location>
</feature>
<sequence length="265" mass="29062">MFANDDVPDHFDKNIADDTFLAHLDKMRKLRERLAALGQCVKNDDFAAIILSSLLECTTDSDQDKDKDKGKGKGKDKDKGKGKDNIWVSLWKSVSLLLLGAPSLGEIGKLKGKKFTELRDKLMERTKNLTVVSALAVSTTISFLTAPPPVTYAAWDNKVPYLFIGGACGSTIISTACGLGLIMYLGVITEDSIERIEGNFERSIAVALLVMPTVFLFVGEACGCIAWLVAVWYGNILWMKIVVTAVLFVCVVLVVILFLFFPNLC</sequence>
<evidence type="ECO:0000256" key="1">
    <source>
        <dbReference type="SAM" id="MobiDB-lite"/>
    </source>
</evidence>
<feature type="transmembrane region" description="Helical" evidence="2">
    <location>
        <begin position="236"/>
        <end position="261"/>
    </location>
</feature>
<feature type="region of interest" description="Disordered" evidence="1">
    <location>
        <begin position="60"/>
        <end position="81"/>
    </location>
</feature>
<name>A0A0C3NJW1_PISTI</name>
<keyword evidence="2" id="KW-1133">Transmembrane helix</keyword>
<dbReference type="EMBL" id="KN831989">
    <property type="protein sequence ID" value="KIO01255.1"/>
    <property type="molecule type" value="Genomic_DNA"/>
</dbReference>
<keyword evidence="2" id="KW-0812">Transmembrane</keyword>
<dbReference type="OrthoDB" id="2651116at2759"/>
<evidence type="ECO:0000313" key="4">
    <source>
        <dbReference type="Proteomes" id="UP000054217"/>
    </source>
</evidence>
<proteinExistence type="predicted"/>
<protein>
    <recommendedName>
        <fullName evidence="5">PGG domain-containing protein</fullName>
    </recommendedName>
</protein>
<keyword evidence="4" id="KW-1185">Reference proteome</keyword>
<feature type="transmembrane region" description="Helical" evidence="2">
    <location>
        <begin position="159"/>
        <end position="185"/>
    </location>
</feature>
<dbReference type="Proteomes" id="UP000054217">
    <property type="component" value="Unassembled WGS sequence"/>
</dbReference>
<gene>
    <name evidence="3" type="ORF">M404DRAFT_1003197</name>
</gene>
<reference evidence="3 4" key="1">
    <citation type="submission" date="2014-04" db="EMBL/GenBank/DDBJ databases">
        <authorList>
            <consortium name="DOE Joint Genome Institute"/>
            <person name="Kuo A."/>
            <person name="Kohler A."/>
            <person name="Costa M.D."/>
            <person name="Nagy L.G."/>
            <person name="Floudas D."/>
            <person name="Copeland A."/>
            <person name="Barry K.W."/>
            <person name="Cichocki N."/>
            <person name="Veneault-Fourrey C."/>
            <person name="LaButti K."/>
            <person name="Lindquist E.A."/>
            <person name="Lipzen A."/>
            <person name="Lundell T."/>
            <person name="Morin E."/>
            <person name="Murat C."/>
            <person name="Sun H."/>
            <person name="Tunlid A."/>
            <person name="Henrissat B."/>
            <person name="Grigoriev I.V."/>
            <person name="Hibbett D.S."/>
            <person name="Martin F."/>
            <person name="Nordberg H.P."/>
            <person name="Cantor M.N."/>
            <person name="Hua S.X."/>
        </authorList>
    </citation>
    <scope>NUCLEOTIDE SEQUENCE [LARGE SCALE GENOMIC DNA]</scope>
    <source>
        <strain evidence="3 4">Marx 270</strain>
    </source>
</reference>
<accession>A0A0C3NJW1</accession>
<feature type="transmembrane region" description="Helical" evidence="2">
    <location>
        <begin position="206"/>
        <end position="230"/>
    </location>
</feature>
<dbReference type="HOGENOM" id="CLU_1050192_0_0_1"/>
<feature type="compositionally biased region" description="Basic and acidic residues" evidence="1">
    <location>
        <begin position="62"/>
        <end position="81"/>
    </location>
</feature>
<evidence type="ECO:0000256" key="2">
    <source>
        <dbReference type="SAM" id="Phobius"/>
    </source>
</evidence>
<keyword evidence="2" id="KW-0472">Membrane</keyword>